<evidence type="ECO:0000256" key="1">
    <source>
        <dbReference type="SAM" id="Phobius"/>
    </source>
</evidence>
<name>A0ABW7FGY1_9BURK</name>
<protein>
    <submittedName>
        <fullName evidence="2">Uncharacterized protein</fullName>
    </submittedName>
</protein>
<organism evidence="2 3">
    <name type="scientific">Pelomonas margarita</name>
    <dbReference type="NCBI Taxonomy" id="3299031"/>
    <lineage>
        <taxon>Bacteria</taxon>
        <taxon>Pseudomonadati</taxon>
        <taxon>Pseudomonadota</taxon>
        <taxon>Betaproteobacteria</taxon>
        <taxon>Burkholderiales</taxon>
        <taxon>Sphaerotilaceae</taxon>
        <taxon>Roseateles</taxon>
    </lineage>
</organism>
<proteinExistence type="predicted"/>
<reference evidence="2 3" key="1">
    <citation type="submission" date="2024-08" db="EMBL/GenBank/DDBJ databases">
        <authorList>
            <person name="Lu H."/>
        </authorList>
    </citation>
    <scope>NUCLEOTIDE SEQUENCE [LARGE SCALE GENOMIC DNA]</scope>
    <source>
        <strain evidence="2 3">LKC17W</strain>
    </source>
</reference>
<comment type="caution">
    <text evidence="2">The sequence shown here is derived from an EMBL/GenBank/DDBJ whole genome shotgun (WGS) entry which is preliminary data.</text>
</comment>
<feature type="transmembrane region" description="Helical" evidence="1">
    <location>
        <begin position="30"/>
        <end position="46"/>
    </location>
</feature>
<keyword evidence="3" id="KW-1185">Reference proteome</keyword>
<evidence type="ECO:0000313" key="3">
    <source>
        <dbReference type="Proteomes" id="UP001606301"/>
    </source>
</evidence>
<gene>
    <name evidence="2" type="ORF">ACG0Z3_06005</name>
</gene>
<keyword evidence="1" id="KW-0472">Membrane</keyword>
<dbReference type="EMBL" id="JBIGHW010000002">
    <property type="protein sequence ID" value="MFG6440234.1"/>
    <property type="molecule type" value="Genomic_DNA"/>
</dbReference>
<sequence length="98" mass="10439">MIGLICAVVGAVLLAFLVAALLVCEIGNPILIIVSSLLVAQNTWAFRNGKSMFFGIGAYTPDAGGIPRTIKLAGMWVMYIGFLAEQAYSLIRLCCANQ</sequence>
<keyword evidence="1" id="KW-0812">Transmembrane</keyword>
<dbReference type="Proteomes" id="UP001606301">
    <property type="component" value="Unassembled WGS sequence"/>
</dbReference>
<dbReference type="RefSeq" id="WP_394396242.1">
    <property type="nucleotide sequence ID" value="NZ_JBIGHW010000002.1"/>
</dbReference>
<accession>A0ABW7FGY1</accession>
<evidence type="ECO:0000313" key="2">
    <source>
        <dbReference type="EMBL" id="MFG6440234.1"/>
    </source>
</evidence>
<keyword evidence="1" id="KW-1133">Transmembrane helix</keyword>